<evidence type="ECO:0000313" key="11">
    <source>
        <dbReference type="Proteomes" id="UP000764045"/>
    </source>
</evidence>
<dbReference type="CDD" id="cd00331">
    <property type="entry name" value="IGPS"/>
    <property type="match status" value="1"/>
</dbReference>
<evidence type="ECO:0000259" key="9">
    <source>
        <dbReference type="Pfam" id="PF00218"/>
    </source>
</evidence>
<dbReference type="AlphaFoldDB" id="A0A939B1N6"/>
<dbReference type="RefSeq" id="WP_205108665.1">
    <property type="nucleotide sequence ID" value="NZ_JACJJL010000007.1"/>
</dbReference>
<name>A0A939B1N6_9BACT</name>
<keyword evidence="11" id="KW-1185">Reference proteome</keyword>
<dbReference type="SUPFAM" id="SSF51366">
    <property type="entry name" value="Ribulose-phoshate binding barrel"/>
    <property type="match status" value="1"/>
</dbReference>
<reference evidence="10 11" key="1">
    <citation type="journal article" date="2021" name="Sci. Rep.">
        <title>The distribution of antibiotic resistance genes in chicken gut microbiota commensals.</title>
        <authorList>
            <person name="Juricova H."/>
            <person name="Matiasovicova J."/>
            <person name="Kubasova T."/>
            <person name="Cejkova D."/>
            <person name="Rychlik I."/>
        </authorList>
    </citation>
    <scope>NUCLEOTIDE SEQUENCE [LARGE SCALE GENOMIC DNA]</scope>
    <source>
        <strain evidence="10 11">An819</strain>
    </source>
</reference>
<keyword evidence="8 10" id="KW-0456">Lyase</keyword>
<keyword evidence="5" id="KW-0210">Decarboxylase</keyword>
<accession>A0A939B1N6</accession>
<dbReference type="InterPro" id="IPR013785">
    <property type="entry name" value="Aldolase_TIM"/>
</dbReference>
<comment type="caution">
    <text evidence="10">The sequence shown here is derived from an EMBL/GenBank/DDBJ whole genome shotgun (WGS) entry which is preliminary data.</text>
</comment>
<organism evidence="10 11">
    <name type="scientific">Marseilla massiliensis</name>
    <dbReference type="NCBI Taxonomy" id="1841864"/>
    <lineage>
        <taxon>Bacteria</taxon>
        <taxon>Pseudomonadati</taxon>
        <taxon>Bacteroidota</taxon>
        <taxon>Bacteroidia</taxon>
        <taxon>Bacteroidales</taxon>
        <taxon>Prevotellaceae</taxon>
        <taxon>Marseilla</taxon>
    </lineage>
</organism>
<evidence type="ECO:0000256" key="8">
    <source>
        <dbReference type="ARBA" id="ARBA00023239"/>
    </source>
</evidence>
<dbReference type="PANTHER" id="PTHR22854">
    <property type="entry name" value="TRYPTOPHAN BIOSYNTHESIS PROTEIN"/>
    <property type="match status" value="1"/>
</dbReference>
<dbReference type="InterPro" id="IPR001468">
    <property type="entry name" value="Indole-3-GlycerolPSynthase_CS"/>
</dbReference>
<dbReference type="EC" id="4.1.1.48" evidence="3"/>
<gene>
    <name evidence="10" type="primary">trpC</name>
    <name evidence="10" type="ORF">H6B30_05400</name>
</gene>
<evidence type="ECO:0000256" key="6">
    <source>
        <dbReference type="ARBA" id="ARBA00022822"/>
    </source>
</evidence>
<evidence type="ECO:0000256" key="3">
    <source>
        <dbReference type="ARBA" id="ARBA00012362"/>
    </source>
</evidence>
<dbReference type="GO" id="GO:0004425">
    <property type="term" value="F:indole-3-glycerol-phosphate synthase activity"/>
    <property type="evidence" value="ECO:0007669"/>
    <property type="project" value="UniProtKB-EC"/>
</dbReference>
<evidence type="ECO:0000256" key="2">
    <source>
        <dbReference type="ARBA" id="ARBA00004696"/>
    </source>
</evidence>
<dbReference type="NCBIfam" id="NF001377">
    <property type="entry name" value="PRK00278.2-4"/>
    <property type="match status" value="1"/>
</dbReference>
<dbReference type="GO" id="GO:0000162">
    <property type="term" value="P:L-tryptophan biosynthetic process"/>
    <property type="evidence" value="ECO:0007669"/>
    <property type="project" value="UniProtKB-KW"/>
</dbReference>
<evidence type="ECO:0000256" key="4">
    <source>
        <dbReference type="ARBA" id="ARBA00022605"/>
    </source>
</evidence>
<dbReference type="Pfam" id="PF00218">
    <property type="entry name" value="IGPS"/>
    <property type="match status" value="1"/>
</dbReference>
<dbReference type="EMBL" id="JACJJL010000007">
    <property type="protein sequence ID" value="MBM6661193.1"/>
    <property type="molecule type" value="Genomic_DNA"/>
</dbReference>
<dbReference type="Gene3D" id="3.20.20.70">
    <property type="entry name" value="Aldolase class I"/>
    <property type="match status" value="1"/>
</dbReference>
<evidence type="ECO:0000256" key="5">
    <source>
        <dbReference type="ARBA" id="ARBA00022793"/>
    </source>
</evidence>
<dbReference type="InterPro" id="IPR045186">
    <property type="entry name" value="Indole-3-glycerol_P_synth"/>
</dbReference>
<keyword evidence="4" id="KW-0028">Amino-acid biosynthesis</keyword>
<keyword evidence="6" id="KW-0822">Tryptophan biosynthesis</keyword>
<dbReference type="GO" id="GO:0004640">
    <property type="term" value="F:phosphoribosylanthranilate isomerase activity"/>
    <property type="evidence" value="ECO:0007669"/>
    <property type="project" value="TreeGrafter"/>
</dbReference>
<sequence length="270" mass="29041">MKDILNEIVDWKRRENEHLGRLFDGRELRAMVDRQCRDTPPSLARAVAESGTGIIAEFKRKSPSKGWIKADGSASTIPLAYQNAGAAAISILTDERFFGGRDEYVSMARRSGVTVPILYKNFVVDESQLFRARLCGASAVLLIAACLDMAQCAGLMRTAHDIGLEVLLEMHSEAELEYAALGPDLCGINNRNLGTFNTDVATSLALAPLLPGDAVKVSESGIGSADTVAVLRQAGFSGFLIGESLMKAESPGKELSDMINRMKKQAGTCS</sequence>
<dbReference type="Proteomes" id="UP000764045">
    <property type="component" value="Unassembled WGS sequence"/>
</dbReference>
<proteinExistence type="predicted"/>
<evidence type="ECO:0000256" key="1">
    <source>
        <dbReference type="ARBA" id="ARBA00001633"/>
    </source>
</evidence>
<dbReference type="PANTHER" id="PTHR22854:SF2">
    <property type="entry name" value="INDOLE-3-GLYCEROL-PHOSPHATE SYNTHASE"/>
    <property type="match status" value="1"/>
</dbReference>
<evidence type="ECO:0000313" key="10">
    <source>
        <dbReference type="EMBL" id="MBM6661193.1"/>
    </source>
</evidence>
<dbReference type="PROSITE" id="PS00614">
    <property type="entry name" value="IGPS"/>
    <property type="match status" value="1"/>
</dbReference>
<dbReference type="InterPro" id="IPR011060">
    <property type="entry name" value="RibuloseP-bd_barrel"/>
</dbReference>
<protein>
    <recommendedName>
        <fullName evidence="3">indole-3-glycerol-phosphate synthase</fullName>
        <ecNumber evidence="3">4.1.1.48</ecNumber>
    </recommendedName>
</protein>
<feature type="domain" description="Indole-3-glycerol phosphate synthase" evidence="9">
    <location>
        <begin position="13"/>
        <end position="255"/>
    </location>
</feature>
<comment type="pathway">
    <text evidence="2">Amino-acid biosynthesis; L-tryptophan biosynthesis; L-tryptophan from chorismate: step 4/5.</text>
</comment>
<dbReference type="InterPro" id="IPR013798">
    <property type="entry name" value="Indole-3-glycerol_P_synth_dom"/>
</dbReference>
<keyword evidence="7" id="KW-0057">Aromatic amino acid biosynthesis</keyword>
<comment type="catalytic activity">
    <reaction evidence="1">
        <text>1-(2-carboxyphenylamino)-1-deoxy-D-ribulose 5-phosphate + H(+) = (1S,2R)-1-C-(indol-3-yl)glycerol 3-phosphate + CO2 + H2O</text>
        <dbReference type="Rhea" id="RHEA:23476"/>
        <dbReference type="ChEBI" id="CHEBI:15377"/>
        <dbReference type="ChEBI" id="CHEBI:15378"/>
        <dbReference type="ChEBI" id="CHEBI:16526"/>
        <dbReference type="ChEBI" id="CHEBI:58613"/>
        <dbReference type="ChEBI" id="CHEBI:58866"/>
        <dbReference type="EC" id="4.1.1.48"/>
    </reaction>
</comment>
<evidence type="ECO:0000256" key="7">
    <source>
        <dbReference type="ARBA" id="ARBA00023141"/>
    </source>
</evidence>